<dbReference type="PANTHER" id="PTHR42742:SF3">
    <property type="entry name" value="FRUCTOKINASE"/>
    <property type="match status" value="1"/>
</dbReference>
<dbReference type="Gene3D" id="2.60.120.10">
    <property type="entry name" value="Jelly Rolls"/>
    <property type="match status" value="2"/>
</dbReference>
<dbReference type="GO" id="GO:0046872">
    <property type="term" value="F:metal ion binding"/>
    <property type="evidence" value="ECO:0007669"/>
    <property type="project" value="UniProtKB-KW"/>
</dbReference>
<reference evidence="7" key="2">
    <citation type="journal article" date="2021" name="PeerJ">
        <title>Extensive microbial diversity within the chicken gut microbiome revealed by metagenomics and culture.</title>
        <authorList>
            <person name="Gilroy R."/>
            <person name="Ravi A."/>
            <person name="Getino M."/>
            <person name="Pursley I."/>
            <person name="Horton D.L."/>
            <person name="Alikhan N.F."/>
            <person name="Baker D."/>
            <person name="Gharbi K."/>
            <person name="Hall N."/>
            <person name="Watson M."/>
            <person name="Adriaenssens E.M."/>
            <person name="Foster-Nyarko E."/>
            <person name="Jarju S."/>
            <person name="Secka A."/>
            <person name="Antonio M."/>
            <person name="Oren A."/>
            <person name="Chaudhuri R.R."/>
            <person name="La Ragione R."/>
            <person name="Hildebrand F."/>
            <person name="Pallen M.J."/>
        </authorList>
    </citation>
    <scope>NUCLEOTIDE SEQUENCE</scope>
    <source>
        <strain evidence="7">10037</strain>
    </source>
</reference>
<protein>
    <recommendedName>
        <fullName evidence="3">Phosphohexomutase</fullName>
    </recommendedName>
    <alternativeName>
        <fullName evidence="4">Phosphomannose isomerase</fullName>
    </alternativeName>
</protein>
<dbReference type="CDD" id="cd07010">
    <property type="entry name" value="cupin_PMI_type_I_N_bac"/>
    <property type="match status" value="1"/>
</dbReference>
<evidence type="ECO:0000256" key="1">
    <source>
        <dbReference type="ARBA" id="ARBA00022723"/>
    </source>
</evidence>
<comment type="caution">
    <text evidence="7">The sequence shown here is derived from an EMBL/GenBank/DDBJ whole genome shotgun (WGS) entry which is preliminary data.</text>
</comment>
<dbReference type="PANTHER" id="PTHR42742">
    <property type="entry name" value="TRANSCRIPTIONAL REPRESSOR MPRA"/>
    <property type="match status" value="1"/>
</dbReference>
<evidence type="ECO:0000313" key="8">
    <source>
        <dbReference type="Proteomes" id="UP000823597"/>
    </source>
</evidence>
<evidence type="ECO:0000256" key="5">
    <source>
        <dbReference type="PIRSR" id="PIRSR036894-1"/>
    </source>
</evidence>
<dbReference type="Pfam" id="PF21621">
    <property type="entry name" value="MPI_cupin_dom"/>
    <property type="match status" value="1"/>
</dbReference>
<dbReference type="PIRSF" id="PIRSF036894">
    <property type="entry name" value="PMI_Firm_short"/>
    <property type="match status" value="1"/>
</dbReference>
<dbReference type="InterPro" id="IPR014710">
    <property type="entry name" value="RmlC-like_jellyroll"/>
</dbReference>
<sequence length="348" mass="38002">MKLYPLKFESVPIAKEWGGTAFGGILGKKFIVRDEDGNEDFLPSDTVLGESYEAADLGEGYESVVSNGFLAGNTLGEITETYMEDLIGDNPGSYFGTQFPIAAKLADIKGGTPVHVHPDDRIAFDRFDALGKKELWYIMAADRNAAIYVGLSREISAEELFDRCMKGTIKEVMHRITPRRGDMVVIPPGTLHCAENGILAAVVEESSLLHFDLCGDGLTAEERLQDIGEAMDFIDLKPAAPLYYDRHSTGTITDSDQFTVNKIELDGKAAHIDAEETDSALLYFCVEGAAVIQCDPEKDPAKYALSRGEALIIPACASKVTVIPDTGGCTLLEAFLRERKEHDSYVDD</sequence>
<dbReference type="SUPFAM" id="SSF51182">
    <property type="entry name" value="RmlC-like cupins"/>
    <property type="match status" value="1"/>
</dbReference>
<evidence type="ECO:0000259" key="6">
    <source>
        <dbReference type="Pfam" id="PF21621"/>
    </source>
</evidence>
<dbReference type="InterPro" id="IPR014628">
    <property type="entry name" value="Man6P_isomerase_Firm_short"/>
</dbReference>
<dbReference type="GO" id="GO:0005975">
    <property type="term" value="P:carbohydrate metabolic process"/>
    <property type="evidence" value="ECO:0007669"/>
    <property type="project" value="InterPro"/>
</dbReference>
<comment type="cofactor">
    <cofactor evidence="5">
        <name>Zn(2+)</name>
        <dbReference type="ChEBI" id="CHEBI:29105"/>
    </cofactor>
    <text evidence="5">Binds 1 zinc ion per subunit.</text>
</comment>
<proteinExistence type="predicted"/>
<dbReference type="GO" id="GO:0004476">
    <property type="term" value="F:mannose-6-phosphate isomerase activity"/>
    <property type="evidence" value="ECO:0007669"/>
    <property type="project" value="InterPro"/>
</dbReference>
<dbReference type="AlphaFoldDB" id="A0A9D9I473"/>
<dbReference type="InterPro" id="IPR051804">
    <property type="entry name" value="Carb_Metab_Reg_Kinase/Isom"/>
</dbReference>
<keyword evidence="1 5" id="KW-0479">Metal-binding</keyword>
<feature type="binding site" evidence="5">
    <location>
        <position position="117"/>
    </location>
    <ligand>
        <name>Zn(2+)</name>
        <dbReference type="ChEBI" id="CHEBI:29105"/>
    </ligand>
</feature>
<feature type="binding site" evidence="5">
    <location>
        <position position="192"/>
    </location>
    <ligand>
        <name>Zn(2+)</name>
        <dbReference type="ChEBI" id="CHEBI:29105"/>
    </ligand>
</feature>
<feature type="domain" description="Mannose-6-phosphate isomerase cupin" evidence="6">
    <location>
        <begin position="253"/>
        <end position="322"/>
    </location>
</feature>
<dbReference type="InterPro" id="IPR049071">
    <property type="entry name" value="MPI_cupin_dom"/>
</dbReference>
<dbReference type="Proteomes" id="UP000823597">
    <property type="component" value="Unassembled WGS sequence"/>
</dbReference>
<gene>
    <name evidence="7" type="ORF">IAB93_06665</name>
</gene>
<dbReference type="InterPro" id="IPR011051">
    <property type="entry name" value="RmlC_Cupin_sf"/>
</dbReference>
<name>A0A9D9I473_9BACT</name>
<accession>A0A9D9I473</accession>
<organism evidence="7 8">
    <name type="scientific">Candidatus Merdivivens pullistercoris</name>
    <dbReference type="NCBI Taxonomy" id="2840873"/>
    <lineage>
        <taxon>Bacteria</taxon>
        <taxon>Pseudomonadati</taxon>
        <taxon>Bacteroidota</taxon>
        <taxon>Bacteroidia</taxon>
        <taxon>Bacteroidales</taxon>
        <taxon>Muribaculaceae</taxon>
        <taxon>Muribaculaceae incertae sedis</taxon>
        <taxon>Candidatus Merdivivens</taxon>
    </lineage>
</organism>
<evidence type="ECO:0000256" key="3">
    <source>
        <dbReference type="ARBA" id="ARBA00029741"/>
    </source>
</evidence>
<keyword evidence="2 5" id="KW-0862">Zinc</keyword>
<dbReference type="EMBL" id="JADIME010000072">
    <property type="protein sequence ID" value="MBO8465660.1"/>
    <property type="molecule type" value="Genomic_DNA"/>
</dbReference>
<reference evidence="7" key="1">
    <citation type="submission" date="2020-10" db="EMBL/GenBank/DDBJ databases">
        <authorList>
            <person name="Gilroy R."/>
        </authorList>
    </citation>
    <scope>NUCLEOTIDE SEQUENCE</scope>
    <source>
        <strain evidence="7">10037</strain>
    </source>
</reference>
<feature type="binding site" evidence="5">
    <location>
        <position position="134"/>
    </location>
    <ligand>
        <name>Zn(2+)</name>
        <dbReference type="ChEBI" id="CHEBI:29105"/>
    </ligand>
</feature>
<evidence type="ECO:0000256" key="2">
    <source>
        <dbReference type="ARBA" id="ARBA00022833"/>
    </source>
</evidence>
<evidence type="ECO:0000313" key="7">
    <source>
        <dbReference type="EMBL" id="MBO8465660.1"/>
    </source>
</evidence>
<evidence type="ECO:0000256" key="4">
    <source>
        <dbReference type="ARBA" id="ARBA00030762"/>
    </source>
</evidence>